<dbReference type="SMART" id="SM00034">
    <property type="entry name" value="CLECT"/>
    <property type="match status" value="1"/>
</dbReference>
<dbReference type="KEGG" id="aplc:110985376"/>
<evidence type="ECO:0000313" key="4">
    <source>
        <dbReference type="RefSeq" id="XP_022102044.1"/>
    </source>
</evidence>
<reference evidence="4" key="1">
    <citation type="submission" date="2025-08" db="UniProtKB">
        <authorList>
            <consortium name="RefSeq"/>
        </authorList>
    </citation>
    <scope>IDENTIFICATION</scope>
</reference>
<organism evidence="3 4">
    <name type="scientific">Acanthaster planci</name>
    <name type="common">Crown-of-thorns starfish</name>
    <dbReference type="NCBI Taxonomy" id="133434"/>
    <lineage>
        <taxon>Eukaryota</taxon>
        <taxon>Metazoa</taxon>
        <taxon>Echinodermata</taxon>
        <taxon>Eleutherozoa</taxon>
        <taxon>Asterozoa</taxon>
        <taxon>Asteroidea</taxon>
        <taxon>Valvatacea</taxon>
        <taxon>Valvatida</taxon>
        <taxon>Acanthasteridae</taxon>
        <taxon>Acanthaster</taxon>
    </lineage>
</organism>
<accession>A0A8B7Z8Q6</accession>
<evidence type="ECO:0000313" key="3">
    <source>
        <dbReference type="Proteomes" id="UP000694845"/>
    </source>
</evidence>
<dbReference type="InterPro" id="IPR016186">
    <property type="entry name" value="C-type_lectin-like/link_sf"/>
</dbReference>
<dbReference type="Gene3D" id="3.10.100.10">
    <property type="entry name" value="Mannose-Binding Protein A, subunit A"/>
    <property type="match status" value="1"/>
</dbReference>
<feature type="signal peptide" evidence="1">
    <location>
        <begin position="1"/>
        <end position="19"/>
    </location>
</feature>
<dbReference type="Pfam" id="PF00059">
    <property type="entry name" value="Lectin_C"/>
    <property type="match status" value="1"/>
</dbReference>
<evidence type="ECO:0000259" key="2">
    <source>
        <dbReference type="PROSITE" id="PS50041"/>
    </source>
</evidence>
<dbReference type="OMA" id="DEANDTC"/>
<dbReference type="AlphaFoldDB" id="A0A8B7Z8Q6"/>
<dbReference type="InterPro" id="IPR001304">
    <property type="entry name" value="C-type_lectin-like"/>
</dbReference>
<feature type="domain" description="C-type lectin" evidence="2">
    <location>
        <begin position="30"/>
        <end position="155"/>
    </location>
</feature>
<feature type="chain" id="PRO_5034805214" evidence="1">
    <location>
        <begin position="20"/>
        <end position="247"/>
    </location>
</feature>
<dbReference type="PANTHER" id="PTHR22801:SF63">
    <property type="entry name" value="C-TYPE LECTIN DOMAIN-CONTAINING PROTEIN"/>
    <property type="match status" value="1"/>
</dbReference>
<keyword evidence="3" id="KW-1185">Reference proteome</keyword>
<dbReference type="PROSITE" id="PS50041">
    <property type="entry name" value="C_TYPE_LECTIN_2"/>
    <property type="match status" value="1"/>
</dbReference>
<dbReference type="SUPFAM" id="SSF56436">
    <property type="entry name" value="C-type lectin-like"/>
    <property type="match status" value="1"/>
</dbReference>
<dbReference type="PANTHER" id="PTHR22801">
    <property type="entry name" value="LITHOSTATHINE"/>
    <property type="match status" value="1"/>
</dbReference>
<sequence length="247" mass="27382">MEVGILDFLLLMIGIGADAAAICPSDWHRYGQACYFVIKEQMNWHDARGICAAFQASLVVPNSSEEQAFLWGLLLWEFYPNGPVNGAWIGCDDIQQEGVWQHCPLRGDGTNAYQNWDETKPDNRCPGADCALVGDWNDGKWDNQLCTLSRYATCELPVINYHPLFCLQIGSDGHIVSQCLTGHVMMEIQAQGMVSCGKACLSHPKCNSFNLLDQGQGRMVCQLNNITLQNAAAQDVKQVENCYSVDL</sequence>
<dbReference type="OrthoDB" id="6133475at2759"/>
<keyword evidence="1" id="KW-0732">Signal</keyword>
<gene>
    <name evidence="4" type="primary">LOC110985376</name>
</gene>
<dbReference type="GeneID" id="110985376"/>
<dbReference type="RefSeq" id="XP_022102044.1">
    <property type="nucleotide sequence ID" value="XM_022246352.1"/>
</dbReference>
<name>A0A8B7Z8Q6_ACAPL</name>
<evidence type="ECO:0000256" key="1">
    <source>
        <dbReference type="SAM" id="SignalP"/>
    </source>
</evidence>
<protein>
    <submittedName>
        <fullName evidence="4">Snaclec 1-like</fullName>
    </submittedName>
</protein>
<dbReference type="InterPro" id="IPR016187">
    <property type="entry name" value="CTDL_fold"/>
</dbReference>
<dbReference type="InterPro" id="IPR050801">
    <property type="entry name" value="Ca-Dep_Lectins_ImmuneDev"/>
</dbReference>
<dbReference type="Proteomes" id="UP000694845">
    <property type="component" value="Unplaced"/>
</dbReference>
<proteinExistence type="predicted"/>